<dbReference type="PANTHER" id="PTHR34187:SF2">
    <property type="entry name" value="DUF202 DOMAIN-CONTAINING PROTEIN"/>
    <property type="match status" value="1"/>
</dbReference>
<keyword evidence="5 7" id="KW-0472">Membrane</keyword>
<feature type="compositionally biased region" description="Polar residues" evidence="6">
    <location>
        <begin position="42"/>
        <end position="53"/>
    </location>
</feature>
<keyword evidence="2" id="KW-1003">Cell membrane</keyword>
<evidence type="ECO:0000256" key="4">
    <source>
        <dbReference type="ARBA" id="ARBA00022989"/>
    </source>
</evidence>
<dbReference type="InterPro" id="IPR003807">
    <property type="entry name" value="DUF202"/>
</dbReference>
<feature type="region of interest" description="Disordered" evidence="6">
    <location>
        <begin position="1"/>
        <end position="89"/>
    </location>
</feature>
<evidence type="ECO:0000259" key="8">
    <source>
        <dbReference type="Pfam" id="PF02656"/>
    </source>
</evidence>
<feature type="compositionally biased region" description="Polar residues" evidence="6">
    <location>
        <begin position="1"/>
        <end position="17"/>
    </location>
</feature>
<protein>
    <recommendedName>
        <fullName evidence="8">DUF202 domain-containing protein</fullName>
    </recommendedName>
</protein>
<evidence type="ECO:0000313" key="10">
    <source>
        <dbReference type="Proteomes" id="UP000717328"/>
    </source>
</evidence>
<keyword evidence="4 7" id="KW-1133">Transmembrane helix</keyword>
<feature type="domain" description="DUF202" evidence="8">
    <location>
        <begin position="107"/>
        <end position="176"/>
    </location>
</feature>
<dbReference type="EMBL" id="JABCKI010006594">
    <property type="protein sequence ID" value="KAG5634160.1"/>
    <property type="molecule type" value="Genomic_DNA"/>
</dbReference>
<reference evidence="9" key="2">
    <citation type="submission" date="2021-10" db="EMBL/GenBank/DDBJ databases">
        <title>Phylogenomics reveals ancestral predisposition of the termite-cultivated fungus Termitomyces towards a domesticated lifestyle.</title>
        <authorList>
            <person name="Auxier B."/>
            <person name="Grum-Grzhimaylo A."/>
            <person name="Cardenas M.E."/>
            <person name="Lodge J.D."/>
            <person name="Laessoe T."/>
            <person name="Pedersen O."/>
            <person name="Smith M.E."/>
            <person name="Kuyper T.W."/>
            <person name="Franco-Molano E.A."/>
            <person name="Baroni T.J."/>
            <person name="Aanen D.K."/>
        </authorList>
    </citation>
    <scope>NUCLEOTIDE SEQUENCE</scope>
    <source>
        <strain evidence="9">D49</strain>
    </source>
</reference>
<evidence type="ECO:0000256" key="5">
    <source>
        <dbReference type="ARBA" id="ARBA00023136"/>
    </source>
</evidence>
<dbReference type="Pfam" id="PF02656">
    <property type="entry name" value="DUF202"/>
    <property type="match status" value="1"/>
</dbReference>
<evidence type="ECO:0000256" key="6">
    <source>
        <dbReference type="SAM" id="MobiDB-lite"/>
    </source>
</evidence>
<comment type="subcellular location">
    <subcellularLocation>
        <location evidence="1">Cell membrane</location>
        <topology evidence="1">Multi-pass membrane protein</topology>
    </subcellularLocation>
</comment>
<feature type="transmembrane region" description="Helical" evidence="7">
    <location>
        <begin position="116"/>
        <end position="137"/>
    </location>
</feature>
<evidence type="ECO:0000256" key="1">
    <source>
        <dbReference type="ARBA" id="ARBA00004651"/>
    </source>
</evidence>
<dbReference type="Proteomes" id="UP000717328">
    <property type="component" value="Unassembled WGS sequence"/>
</dbReference>
<proteinExistence type="predicted"/>
<comment type="caution">
    <text evidence="9">The sequence shown here is derived from an EMBL/GenBank/DDBJ whole genome shotgun (WGS) entry which is preliminary data.</text>
</comment>
<sequence>MSQRHPYTYQFASSSSHGILKDGPQQPSERTPLIHQSEYESSEGSQASSNGLNREQDRPHSPSDSPSFLEQDLSPLSTSGFASSESREKHAGPAVALTLENSGSVARDHLASERTFLAYVRTSLSIASAGVALAQILSFTEYFTEADTESLRRVEGYARPLGASAVLLALFVLGIGEHALHLFPVLKIPAFLKLSGPCFSLGIARYFSIQTALVKGRFPVARGGVALIAALLGALVVATFGVLLHGRLQKA</sequence>
<feature type="transmembrane region" description="Helical" evidence="7">
    <location>
        <begin position="157"/>
        <end position="176"/>
    </location>
</feature>
<keyword evidence="10" id="KW-1185">Reference proteome</keyword>
<evidence type="ECO:0000256" key="3">
    <source>
        <dbReference type="ARBA" id="ARBA00022692"/>
    </source>
</evidence>
<dbReference type="GO" id="GO:0005886">
    <property type="term" value="C:plasma membrane"/>
    <property type="evidence" value="ECO:0007669"/>
    <property type="project" value="UniProtKB-SubCell"/>
</dbReference>
<feature type="transmembrane region" description="Helical" evidence="7">
    <location>
        <begin position="188"/>
        <end position="208"/>
    </location>
</feature>
<dbReference type="OrthoDB" id="199599at2759"/>
<evidence type="ECO:0000256" key="2">
    <source>
        <dbReference type="ARBA" id="ARBA00022475"/>
    </source>
</evidence>
<dbReference type="InterPro" id="IPR052053">
    <property type="entry name" value="IM_YidH-like"/>
</dbReference>
<keyword evidence="3 7" id="KW-0812">Transmembrane</keyword>
<name>A0A9P7FNC0_9AGAR</name>
<dbReference type="AlphaFoldDB" id="A0A9P7FNC0"/>
<evidence type="ECO:0000256" key="7">
    <source>
        <dbReference type="SAM" id="Phobius"/>
    </source>
</evidence>
<feature type="compositionally biased region" description="Polar residues" evidence="6">
    <location>
        <begin position="62"/>
        <end position="84"/>
    </location>
</feature>
<reference evidence="9" key="1">
    <citation type="submission" date="2021-02" db="EMBL/GenBank/DDBJ databases">
        <authorList>
            <person name="Nieuwenhuis M."/>
            <person name="Van De Peppel L.J.J."/>
        </authorList>
    </citation>
    <scope>NUCLEOTIDE SEQUENCE</scope>
    <source>
        <strain evidence="9">D49</strain>
    </source>
</reference>
<feature type="transmembrane region" description="Helical" evidence="7">
    <location>
        <begin position="220"/>
        <end position="244"/>
    </location>
</feature>
<evidence type="ECO:0000313" key="9">
    <source>
        <dbReference type="EMBL" id="KAG5634160.1"/>
    </source>
</evidence>
<accession>A0A9P7FNC0</accession>
<gene>
    <name evidence="9" type="ORF">H0H81_003121</name>
</gene>
<dbReference type="PANTHER" id="PTHR34187">
    <property type="entry name" value="FGR18P"/>
    <property type="match status" value="1"/>
</dbReference>
<organism evidence="9 10">
    <name type="scientific">Sphagnurus paluster</name>
    <dbReference type="NCBI Taxonomy" id="117069"/>
    <lineage>
        <taxon>Eukaryota</taxon>
        <taxon>Fungi</taxon>
        <taxon>Dikarya</taxon>
        <taxon>Basidiomycota</taxon>
        <taxon>Agaricomycotina</taxon>
        <taxon>Agaricomycetes</taxon>
        <taxon>Agaricomycetidae</taxon>
        <taxon>Agaricales</taxon>
        <taxon>Tricholomatineae</taxon>
        <taxon>Lyophyllaceae</taxon>
        <taxon>Sphagnurus</taxon>
    </lineage>
</organism>